<comment type="caution">
    <text evidence="1">The sequence shown here is derived from an EMBL/GenBank/DDBJ whole genome shotgun (WGS) entry which is preliminary data.</text>
</comment>
<evidence type="ECO:0000313" key="1">
    <source>
        <dbReference type="EMBL" id="VVA92742.1"/>
    </source>
</evidence>
<dbReference type="OrthoDB" id="415023at2759"/>
<proteinExistence type="predicted"/>
<dbReference type="Proteomes" id="UP000489600">
    <property type="component" value="Unassembled WGS sequence"/>
</dbReference>
<dbReference type="SUPFAM" id="SSF54001">
    <property type="entry name" value="Cysteine proteinases"/>
    <property type="match status" value="1"/>
</dbReference>
<keyword evidence="2" id="KW-1185">Reference proteome</keyword>
<dbReference type="Gene3D" id="3.90.70.80">
    <property type="match status" value="1"/>
</dbReference>
<evidence type="ECO:0008006" key="3">
    <source>
        <dbReference type="Google" id="ProtNLM"/>
    </source>
</evidence>
<accession>A0A565ATR3</accession>
<dbReference type="AlphaFoldDB" id="A0A565ATR3"/>
<dbReference type="EMBL" id="CABITT030000001">
    <property type="protein sequence ID" value="VVA92742.1"/>
    <property type="molecule type" value="Genomic_DNA"/>
</dbReference>
<gene>
    <name evidence="1" type="ORF">ANE_LOCUS3187</name>
</gene>
<sequence>MKGPQGAALKDQAADTLMKYVISKWLKDNPQPQYTMAVTADNGFWRTMKTLKEAKHDTKFFPPIPQAQRDAQIAQAEKDAEAKRDVIRQRFVNEYNRHEVEIIGDGNCQFRAIAHQYLGFEDLHTKVGEIVVEELRQNFQERIQPVEGIPVSTLKICQAMDSGVIISPCKQQQICSVWL</sequence>
<reference evidence="1" key="1">
    <citation type="submission" date="2019-07" db="EMBL/GenBank/DDBJ databases">
        <authorList>
            <person name="Dittberner H."/>
        </authorList>
    </citation>
    <scope>NUCLEOTIDE SEQUENCE [LARGE SCALE GENOMIC DNA]</scope>
</reference>
<organism evidence="1 2">
    <name type="scientific">Arabis nemorensis</name>
    <dbReference type="NCBI Taxonomy" id="586526"/>
    <lineage>
        <taxon>Eukaryota</taxon>
        <taxon>Viridiplantae</taxon>
        <taxon>Streptophyta</taxon>
        <taxon>Embryophyta</taxon>
        <taxon>Tracheophyta</taxon>
        <taxon>Spermatophyta</taxon>
        <taxon>Magnoliopsida</taxon>
        <taxon>eudicotyledons</taxon>
        <taxon>Gunneridae</taxon>
        <taxon>Pentapetalae</taxon>
        <taxon>rosids</taxon>
        <taxon>malvids</taxon>
        <taxon>Brassicales</taxon>
        <taxon>Brassicaceae</taxon>
        <taxon>Arabideae</taxon>
        <taxon>Arabis</taxon>
    </lineage>
</organism>
<name>A0A565ATR3_9BRAS</name>
<protein>
    <recommendedName>
        <fullName evidence="3">OTU domain-containing protein</fullName>
    </recommendedName>
</protein>
<dbReference type="InterPro" id="IPR038765">
    <property type="entry name" value="Papain-like_cys_pep_sf"/>
</dbReference>
<evidence type="ECO:0000313" key="2">
    <source>
        <dbReference type="Proteomes" id="UP000489600"/>
    </source>
</evidence>